<organism evidence="2 3">
    <name type="scientific">Scrofimicrobium canadense</name>
    <dbReference type="NCBI Taxonomy" id="2652290"/>
    <lineage>
        <taxon>Bacteria</taxon>
        <taxon>Bacillati</taxon>
        <taxon>Actinomycetota</taxon>
        <taxon>Actinomycetes</taxon>
        <taxon>Actinomycetales</taxon>
        <taxon>Actinomycetaceae</taxon>
        <taxon>Scrofimicrobium</taxon>
    </lineage>
</organism>
<dbReference type="AlphaFoldDB" id="A0A6N7W798"/>
<dbReference type="Proteomes" id="UP000470875">
    <property type="component" value="Unassembled WGS sequence"/>
</dbReference>
<evidence type="ECO:0000259" key="1">
    <source>
        <dbReference type="SMART" id="SM00849"/>
    </source>
</evidence>
<name>A0A6N7W798_9ACTO</name>
<evidence type="ECO:0000313" key="3">
    <source>
        <dbReference type="Proteomes" id="UP000470875"/>
    </source>
</evidence>
<dbReference type="SUPFAM" id="SSF56281">
    <property type="entry name" value="Metallo-hydrolase/oxidoreductase"/>
    <property type="match status" value="1"/>
</dbReference>
<dbReference type="InterPro" id="IPR001279">
    <property type="entry name" value="Metallo-B-lactamas"/>
</dbReference>
<proteinExistence type="predicted"/>
<sequence>MKLTIVGATGSMSGPESAASSYLLQEESEGRIWSVLFDMGPGAFGQLWRYMDPKDLDAVFFSHGHADHMGDIISLFVHHRWNPEGKLPELPIYGPRGTRERTLQIDGWATADEFAGIFDFRNVEPGTVVDIGPMHIVAYPGNHTVESYGFRVETPSGSFAYTGDTDACQTMIDMANGVDLLLGECGFTAADEPRGIHLDGARLGQLASDSGVGKLVVTHIQPWTDPQTVVSEIRSQWEGPLEVARSAAVHDCAV</sequence>
<dbReference type="PANTHER" id="PTHR46018">
    <property type="entry name" value="ZINC PHOSPHODIESTERASE ELAC PROTEIN 1"/>
    <property type="match status" value="1"/>
</dbReference>
<accession>A0A6N7W798</accession>
<dbReference type="PANTHER" id="PTHR46018:SF4">
    <property type="entry name" value="METALLO-HYDROLASE YHFI-RELATED"/>
    <property type="match status" value="1"/>
</dbReference>
<evidence type="ECO:0000313" key="2">
    <source>
        <dbReference type="EMBL" id="MSS85261.1"/>
    </source>
</evidence>
<dbReference type="GO" id="GO:0042781">
    <property type="term" value="F:3'-tRNA processing endoribonuclease activity"/>
    <property type="evidence" value="ECO:0007669"/>
    <property type="project" value="TreeGrafter"/>
</dbReference>
<dbReference type="RefSeq" id="WP_154546358.1">
    <property type="nucleotide sequence ID" value="NZ_VULO01000014.1"/>
</dbReference>
<keyword evidence="3" id="KW-1185">Reference proteome</keyword>
<gene>
    <name evidence="2" type="ORF">FYJ24_10940</name>
</gene>
<dbReference type="EMBL" id="VULO01000014">
    <property type="protein sequence ID" value="MSS85261.1"/>
    <property type="molecule type" value="Genomic_DNA"/>
</dbReference>
<reference evidence="2 3" key="1">
    <citation type="submission" date="2019-08" db="EMBL/GenBank/DDBJ databases">
        <title>In-depth cultivation of the pig gut microbiome towards novel bacterial diversity and tailored functional studies.</title>
        <authorList>
            <person name="Wylensek D."/>
            <person name="Hitch T.C.A."/>
            <person name="Clavel T."/>
        </authorList>
    </citation>
    <scope>NUCLEOTIDE SEQUENCE [LARGE SCALE GENOMIC DNA]</scope>
    <source>
        <strain evidence="2 3">WB03_NA08</strain>
    </source>
</reference>
<dbReference type="CDD" id="cd07716">
    <property type="entry name" value="RNaseZ_short-form-like_MBL-fold"/>
    <property type="match status" value="1"/>
</dbReference>
<keyword evidence="2" id="KW-0378">Hydrolase</keyword>
<comment type="caution">
    <text evidence="2">The sequence shown here is derived from an EMBL/GenBank/DDBJ whole genome shotgun (WGS) entry which is preliminary data.</text>
</comment>
<dbReference type="Gene3D" id="3.60.15.10">
    <property type="entry name" value="Ribonuclease Z/Hydroxyacylglutathione hydrolase-like"/>
    <property type="match status" value="1"/>
</dbReference>
<protein>
    <submittedName>
        <fullName evidence="2">MBL fold metallo-hydrolase</fullName>
    </submittedName>
</protein>
<dbReference type="InterPro" id="IPR036866">
    <property type="entry name" value="RibonucZ/Hydroxyglut_hydro"/>
</dbReference>
<dbReference type="SMART" id="SM00849">
    <property type="entry name" value="Lactamase_B"/>
    <property type="match status" value="1"/>
</dbReference>
<dbReference type="Pfam" id="PF12706">
    <property type="entry name" value="Lactamase_B_2"/>
    <property type="match status" value="1"/>
</dbReference>
<feature type="domain" description="Metallo-beta-lactamase" evidence="1">
    <location>
        <begin position="18"/>
        <end position="219"/>
    </location>
</feature>